<evidence type="ECO:0000256" key="4">
    <source>
        <dbReference type="ARBA" id="ARBA00023277"/>
    </source>
</evidence>
<comment type="caution">
    <text evidence="9">The sequence shown here is derived from an EMBL/GenBank/DDBJ whole genome shotgun (WGS) entry which is preliminary data.</text>
</comment>
<keyword evidence="7" id="KW-0326">Glycosidase</keyword>
<accession>A0ABR2GQA2</accession>
<dbReference type="Pfam" id="PF00412">
    <property type="entry name" value="LIM"/>
    <property type="match status" value="1"/>
</dbReference>
<protein>
    <recommendedName>
        <fullName evidence="7">Beta-amylase</fullName>
        <ecNumber evidence="7">3.2.1.2</ecNumber>
    </recommendedName>
</protein>
<dbReference type="Pfam" id="PF01373">
    <property type="entry name" value="Glyco_hydro_14"/>
    <property type="match status" value="1"/>
</dbReference>
<evidence type="ECO:0000313" key="10">
    <source>
        <dbReference type="Proteomes" id="UP001470230"/>
    </source>
</evidence>
<evidence type="ECO:0000256" key="2">
    <source>
        <dbReference type="ARBA" id="ARBA00022723"/>
    </source>
</evidence>
<dbReference type="EC" id="3.2.1.2" evidence="7"/>
<keyword evidence="4 7" id="KW-0119">Carbohydrate metabolism</keyword>
<evidence type="ECO:0000313" key="9">
    <source>
        <dbReference type="EMBL" id="KAK8835846.1"/>
    </source>
</evidence>
<organism evidence="9 10">
    <name type="scientific">Tritrichomonas musculus</name>
    <dbReference type="NCBI Taxonomy" id="1915356"/>
    <lineage>
        <taxon>Eukaryota</taxon>
        <taxon>Metamonada</taxon>
        <taxon>Parabasalia</taxon>
        <taxon>Tritrichomonadida</taxon>
        <taxon>Tritrichomonadidae</taxon>
        <taxon>Tritrichomonas</taxon>
    </lineage>
</organism>
<keyword evidence="10" id="KW-1185">Reference proteome</keyword>
<evidence type="ECO:0000256" key="3">
    <source>
        <dbReference type="ARBA" id="ARBA00022833"/>
    </source>
</evidence>
<name>A0ABR2GQA2_9EUKA</name>
<dbReference type="InterPro" id="IPR001781">
    <property type="entry name" value="Znf_LIM"/>
</dbReference>
<evidence type="ECO:0000256" key="1">
    <source>
        <dbReference type="ARBA" id="ARBA00005652"/>
    </source>
</evidence>
<keyword evidence="7" id="KW-0378">Hydrolase</keyword>
<gene>
    <name evidence="9" type="ORF">M9Y10_040398</name>
</gene>
<evidence type="ECO:0000256" key="6">
    <source>
        <dbReference type="PROSITE-ProRule" id="PRU00125"/>
    </source>
</evidence>
<feature type="domain" description="LIM zinc-binding" evidence="8">
    <location>
        <begin position="64"/>
        <end position="128"/>
    </location>
</feature>
<dbReference type="SMART" id="SM00132">
    <property type="entry name" value="LIM"/>
    <property type="match status" value="1"/>
</dbReference>
<comment type="catalytic activity">
    <reaction evidence="7">
        <text>Hydrolysis of (1-&gt;4)-alpha-D-glucosidic linkages in polysaccharides so as to remove successive maltose units from the non-reducing ends of the chains.</text>
        <dbReference type="EC" id="3.2.1.2"/>
    </reaction>
</comment>
<dbReference type="InterPro" id="IPR001554">
    <property type="entry name" value="Glyco_hydro_14"/>
</dbReference>
<dbReference type="CDD" id="cd08368">
    <property type="entry name" value="LIM"/>
    <property type="match status" value="1"/>
</dbReference>
<dbReference type="Gene3D" id="2.10.110.10">
    <property type="entry name" value="Cysteine Rich Protein"/>
    <property type="match status" value="1"/>
</dbReference>
<keyword evidence="2 6" id="KW-0479">Metal-binding</keyword>
<evidence type="ECO:0000259" key="8">
    <source>
        <dbReference type="PROSITE" id="PS50023"/>
    </source>
</evidence>
<dbReference type="SUPFAM" id="SSF51445">
    <property type="entry name" value="(Trans)glycosidases"/>
    <property type="match status" value="1"/>
</dbReference>
<keyword evidence="3 6" id="KW-0862">Zinc</keyword>
<comment type="similarity">
    <text evidence="1 7">Belongs to the glycosyl hydrolase 14 family.</text>
</comment>
<evidence type="ECO:0000256" key="7">
    <source>
        <dbReference type="RuleBase" id="RU000509"/>
    </source>
</evidence>
<dbReference type="PROSITE" id="PS50023">
    <property type="entry name" value="LIM_DOMAIN_2"/>
    <property type="match status" value="1"/>
</dbReference>
<dbReference type="EMBL" id="JAPFFF010000073">
    <property type="protein sequence ID" value="KAK8835846.1"/>
    <property type="molecule type" value="Genomic_DNA"/>
</dbReference>
<proteinExistence type="inferred from homology"/>
<reference evidence="9 10" key="1">
    <citation type="submission" date="2024-04" db="EMBL/GenBank/DDBJ databases">
        <title>Tritrichomonas musculus Genome.</title>
        <authorList>
            <person name="Alves-Ferreira E."/>
            <person name="Grigg M."/>
            <person name="Lorenzi H."/>
            <person name="Galac M."/>
        </authorList>
    </citation>
    <scope>NUCLEOTIDE SEQUENCE [LARGE SCALE GENOMIC DNA]</scope>
    <source>
        <strain evidence="9 10">EAF2021</strain>
    </source>
</reference>
<keyword evidence="5 7" id="KW-0624">Polysaccharide degradation</keyword>
<dbReference type="InterPro" id="IPR017853">
    <property type="entry name" value="GH"/>
</dbReference>
<sequence>MFKEKDIDFFFTCLEMRGQDKYSSSDPESLVKDVFEIVTKNGLKFEGENAIEIDQIIANASSLKFCGKCQELIEPDDCVTYSSIQYHKKCIKCSKCDCEPPDDAKKDDFVYLNGTFLCQRHYDESKVFGGLDEKTKREYIQETKKNFVLNIFKTPFETNKDTGNQTHDSLSINKTEVSVPKIVQDLVPNISVNINTSPENLDPDKLEEALGEDVGFLGFEDNEDDSTIFKILLFFICRFGT</sequence>
<keyword evidence="6" id="KW-0440">LIM domain</keyword>
<evidence type="ECO:0000256" key="5">
    <source>
        <dbReference type="ARBA" id="ARBA00023326"/>
    </source>
</evidence>
<dbReference type="Proteomes" id="UP001470230">
    <property type="component" value="Unassembled WGS sequence"/>
</dbReference>